<protein>
    <recommendedName>
        <fullName evidence="17">Methyl-accepting chemotaxis protein</fullName>
    </recommendedName>
</protein>
<dbReference type="PANTHER" id="PTHR32089:SF120">
    <property type="entry name" value="METHYL-ACCEPTING CHEMOTAXIS PROTEIN TLPQ"/>
    <property type="match status" value="1"/>
</dbReference>
<evidence type="ECO:0000256" key="6">
    <source>
        <dbReference type="ARBA" id="ARBA00023136"/>
    </source>
</evidence>
<dbReference type="InterPro" id="IPR000727">
    <property type="entry name" value="T_SNARE_dom"/>
</dbReference>
<dbReference type="InterPro" id="IPR004089">
    <property type="entry name" value="MCPsignal_dom"/>
</dbReference>
<evidence type="ECO:0000256" key="7">
    <source>
        <dbReference type="ARBA" id="ARBA00023224"/>
    </source>
</evidence>
<name>A0ABQ3AJ79_9GAMM</name>
<evidence type="ECO:0000259" key="12">
    <source>
        <dbReference type="PROSITE" id="PS50111"/>
    </source>
</evidence>
<evidence type="ECO:0000256" key="8">
    <source>
        <dbReference type="ARBA" id="ARBA00029447"/>
    </source>
</evidence>
<keyword evidence="10" id="KW-0175">Coiled coil</keyword>
<dbReference type="SMART" id="SM00304">
    <property type="entry name" value="HAMP"/>
    <property type="match status" value="2"/>
</dbReference>
<evidence type="ECO:0000259" key="13">
    <source>
        <dbReference type="PROSITE" id="PS50192"/>
    </source>
</evidence>
<dbReference type="PROSITE" id="PS50192">
    <property type="entry name" value="T_SNARE"/>
    <property type="match status" value="1"/>
</dbReference>
<comment type="subcellular location">
    <subcellularLocation>
        <location evidence="1">Cell inner membrane</location>
        <topology evidence="1">Multi-pass membrane protein</topology>
    </subcellularLocation>
</comment>
<dbReference type="RefSeq" id="WP_189571020.1">
    <property type="nucleotide sequence ID" value="NZ_BMXV01000001.1"/>
</dbReference>
<evidence type="ECO:0008006" key="17">
    <source>
        <dbReference type="Google" id="ProtNLM"/>
    </source>
</evidence>
<accession>A0ABQ3AJ79</accession>
<dbReference type="Pfam" id="PF00672">
    <property type="entry name" value="HAMP"/>
    <property type="match status" value="1"/>
</dbReference>
<evidence type="ECO:0000259" key="14">
    <source>
        <dbReference type="PROSITE" id="PS50885"/>
    </source>
</evidence>
<dbReference type="CDD" id="cd06225">
    <property type="entry name" value="HAMP"/>
    <property type="match status" value="1"/>
</dbReference>
<dbReference type="PROSITE" id="PS50885">
    <property type="entry name" value="HAMP"/>
    <property type="match status" value="1"/>
</dbReference>
<proteinExistence type="inferred from homology"/>
<feature type="domain" description="T-SNARE coiled-coil homology" evidence="13">
    <location>
        <begin position="439"/>
        <end position="501"/>
    </location>
</feature>
<dbReference type="SMART" id="SM00283">
    <property type="entry name" value="MA"/>
    <property type="match status" value="1"/>
</dbReference>
<keyword evidence="5 11" id="KW-1133">Transmembrane helix</keyword>
<evidence type="ECO:0000313" key="16">
    <source>
        <dbReference type="Proteomes" id="UP000601597"/>
    </source>
</evidence>
<keyword evidence="4 11" id="KW-0812">Transmembrane</keyword>
<keyword evidence="2" id="KW-0145">Chemotaxis</keyword>
<evidence type="ECO:0000256" key="11">
    <source>
        <dbReference type="SAM" id="Phobius"/>
    </source>
</evidence>
<reference evidence="16" key="1">
    <citation type="journal article" date="2019" name="Int. J. Syst. Evol. Microbiol.">
        <title>The Global Catalogue of Microorganisms (GCM) 10K type strain sequencing project: providing services to taxonomists for standard genome sequencing and annotation.</title>
        <authorList>
            <consortium name="The Broad Institute Genomics Platform"/>
            <consortium name="The Broad Institute Genome Sequencing Center for Infectious Disease"/>
            <person name="Wu L."/>
            <person name="Ma J."/>
        </authorList>
    </citation>
    <scope>NUCLEOTIDE SEQUENCE [LARGE SCALE GENOMIC DNA]</scope>
    <source>
        <strain evidence="16">KCTC 22280</strain>
    </source>
</reference>
<dbReference type="Pfam" id="PF00015">
    <property type="entry name" value="MCPsignal"/>
    <property type="match status" value="1"/>
</dbReference>
<evidence type="ECO:0000256" key="2">
    <source>
        <dbReference type="ARBA" id="ARBA00022500"/>
    </source>
</evidence>
<evidence type="ECO:0000256" key="10">
    <source>
        <dbReference type="SAM" id="Coils"/>
    </source>
</evidence>
<gene>
    <name evidence="15" type="ORF">GCM10007071_00090</name>
</gene>
<keyword evidence="6 11" id="KW-0472">Membrane</keyword>
<evidence type="ECO:0000256" key="9">
    <source>
        <dbReference type="PROSITE-ProRule" id="PRU00284"/>
    </source>
</evidence>
<evidence type="ECO:0000256" key="1">
    <source>
        <dbReference type="ARBA" id="ARBA00004429"/>
    </source>
</evidence>
<organism evidence="15 16">
    <name type="scientific">Marinobacter zhanjiangensis</name>
    <dbReference type="NCBI Taxonomy" id="578215"/>
    <lineage>
        <taxon>Bacteria</taxon>
        <taxon>Pseudomonadati</taxon>
        <taxon>Pseudomonadota</taxon>
        <taxon>Gammaproteobacteria</taxon>
        <taxon>Pseudomonadales</taxon>
        <taxon>Marinobacteraceae</taxon>
        <taxon>Marinobacter</taxon>
    </lineage>
</organism>
<feature type="domain" description="Methyl-accepting transducer" evidence="12">
    <location>
        <begin position="252"/>
        <end position="488"/>
    </location>
</feature>
<sequence length="525" mass="56543">MTIQNRVRLSLGALLLLLVLVGVAGFMGSRVVGSLANYYATGLVPGVTNYGDLRVSAEKLKLHVYQQDFDTLDETLANARQSLQFLATTGTGDEDSPIARDQQVKQGIRQTVAKMEQLITAVEAYDPGSPISEELEATFDAWDANTGTADFVISRIIEIVSTKINDTLGTIMQVVAAVGIVSVILFVVVATSLGRNLRKGIDSLLESFQQVADGDLSTRADDKRKDEFGQLARHFNALAGGLAETIGYVSQLAGTLHTLSGEFSRASTNYSERARNQSGETHQVATAMTEMSATIREVAENAEHTAQRAQEANRQADGSRQEISEAIESSRQMSEQMNSLAEDIASLNEQTNSISMVVSTINDIAEQTNLLALNAAIEAARAGDQGRGFAVVADEVRSLSRKTAESTQQIEKVIASLQKQGNATSDSARSGVEVVTRSAETVTHIGESLSQILDAVSDISSMNQQIATTSEEQSRVAEDMNQNVVRISDLSDDNAEETDKLVEGIRKIDSMATELNTVIAKYRIG</sequence>
<keyword evidence="3" id="KW-0997">Cell inner membrane</keyword>
<evidence type="ECO:0000256" key="3">
    <source>
        <dbReference type="ARBA" id="ARBA00022519"/>
    </source>
</evidence>
<dbReference type="PROSITE" id="PS50111">
    <property type="entry name" value="CHEMOTAXIS_TRANSDUC_2"/>
    <property type="match status" value="1"/>
</dbReference>
<keyword evidence="3" id="KW-1003">Cell membrane</keyword>
<keyword evidence="16" id="KW-1185">Reference proteome</keyword>
<feature type="transmembrane region" description="Helical" evidence="11">
    <location>
        <begin position="171"/>
        <end position="193"/>
    </location>
</feature>
<evidence type="ECO:0000313" key="15">
    <source>
        <dbReference type="EMBL" id="GGY58001.1"/>
    </source>
</evidence>
<feature type="coiled-coil region" evidence="10">
    <location>
        <begin position="295"/>
        <end position="350"/>
    </location>
</feature>
<dbReference type="CDD" id="cd11386">
    <property type="entry name" value="MCP_signal"/>
    <property type="match status" value="1"/>
</dbReference>
<dbReference type="EMBL" id="BMXV01000001">
    <property type="protein sequence ID" value="GGY58001.1"/>
    <property type="molecule type" value="Genomic_DNA"/>
</dbReference>
<dbReference type="Gene3D" id="1.10.287.950">
    <property type="entry name" value="Methyl-accepting chemotaxis protein"/>
    <property type="match status" value="1"/>
</dbReference>
<dbReference type="InterPro" id="IPR003660">
    <property type="entry name" value="HAMP_dom"/>
</dbReference>
<comment type="similarity">
    <text evidence="8">Belongs to the methyl-accepting chemotaxis (MCP) protein family.</text>
</comment>
<dbReference type="SUPFAM" id="SSF58104">
    <property type="entry name" value="Methyl-accepting chemotaxis protein (MCP) signaling domain"/>
    <property type="match status" value="1"/>
</dbReference>
<evidence type="ECO:0000256" key="5">
    <source>
        <dbReference type="ARBA" id="ARBA00022989"/>
    </source>
</evidence>
<evidence type="ECO:0000256" key="4">
    <source>
        <dbReference type="ARBA" id="ARBA00022692"/>
    </source>
</evidence>
<comment type="caution">
    <text evidence="15">The sequence shown here is derived from an EMBL/GenBank/DDBJ whole genome shotgun (WGS) entry which is preliminary data.</text>
</comment>
<feature type="domain" description="HAMP" evidence="14">
    <location>
        <begin position="195"/>
        <end position="247"/>
    </location>
</feature>
<dbReference type="PANTHER" id="PTHR32089">
    <property type="entry name" value="METHYL-ACCEPTING CHEMOTAXIS PROTEIN MCPB"/>
    <property type="match status" value="1"/>
</dbReference>
<keyword evidence="7 9" id="KW-0807">Transducer</keyword>
<dbReference type="Proteomes" id="UP000601597">
    <property type="component" value="Unassembled WGS sequence"/>
</dbReference>